<dbReference type="OrthoDB" id="9808724at2"/>
<dbReference type="InterPro" id="IPR013320">
    <property type="entry name" value="ConA-like_dom_sf"/>
</dbReference>
<evidence type="ECO:0000256" key="1">
    <source>
        <dbReference type="SAM" id="SignalP"/>
    </source>
</evidence>
<dbReference type="Gene3D" id="2.60.120.200">
    <property type="match status" value="1"/>
</dbReference>
<dbReference type="PANTHER" id="PTHR35332:SF2">
    <property type="entry name" value="REGULATION OF ENOLASE PROTEIN 1"/>
    <property type="match status" value="1"/>
</dbReference>
<reference evidence="2 3" key="1">
    <citation type="submission" date="2014-05" db="EMBL/GenBank/DDBJ databases">
        <title>Genome Sequence of Flavobacterium sp. EM1321.</title>
        <authorList>
            <person name="Shin S.-K."/>
            <person name="Yi H."/>
        </authorList>
    </citation>
    <scope>NUCLEOTIDE SEQUENCE [LARGE SCALE GENOMIC DNA]</scope>
    <source>
        <strain evidence="2 3">EM1321</strain>
    </source>
</reference>
<keyword evidence="1" id="KW-0732">Signal</keyword>
<evidence type="ECO:0000313" key="2">
    <source>
        <dbReference type="EMBL" id="KDN56373.1"/>
    </source>
</evidence>
<dbReference type="eggNOG" id="COG3506">
    <property type="taxonomic scope" value="Bacteria"/>
</dbReference>
<dbReference type="InterPro" id="IPR009784">
    <property type="entry name" value="DUF1349"/>
</dbReference>
<dbReference type="PANTHER" id="PTHR35332">
    <property type="entry name" value="REGULATION OF ENOLASE PROTEIN 1"/>
    <property type="match status" value="1"/>
</dbReference>
<dbReference type="AlphaFoldDB" id="A0A066WUY2"/>
<keyword evidence="3" id="KW-1185">Reference proteome</keyword>
<dbReference type="Pfam" id="PF07081">
    <property type="entry name" value="DUF1349"/>
    <property type="match status" value="1"/>
</dbReference>
<dbReference type="EMBL" id="JNCA01000003">
    <property type="protein sequence ID" value="KDN56373.1"/>
    <property type="molecule type" value="Genomic_DNA"/>
</dbReference>
<organism evidence="2 3">
    <name type="scientific">Flavobacterium seoulense</name>
    <dbReference type="NCBI Taxonomy" id="1492738"/>
    <lineage>
        <taxon>Bacteria</taxon>
        <taxon>Pseudomonadati</taxon>
        <taxon>Bacteroidota</taxon>
        <taxon>Flavobacteriia</taxon>
        <taxon>Flavobacteriales</taxon>
        <taxon>Flavobacteriaceae</taxon>
        <taxon>Flavobacterium</taxon>
    </lineage>
</organism>
<dbReference type="SUPFAM" id="SSF49899">
    <property type="entry name" value="Concanavalin A-like lectins/glucanases"/>
    <property type="match status" value="1"/>
</dbReference>
<gene>
    <name evidence="2" type="ORF">FEM21_03920</name>
</gene>
<protein>
    <recommendedName>
        <fullName evidence="4">DUF1349 domain-containing protein</fullName>
    </recommendedName>
</protein>
<sequence length="254" mass="28475">MRTKMNGISTLLLIALFANCENKNKTAETSPETTSETKTTAVDSARVNGTDCDIRISGIHFTKSINGADTLTTVDASNKITFKAGAKKDYFSDPNEKLSNNTAPILLSKIDNKKPFTLISKVTPQFTPEGLYNAGVLYIYVHDNFWQKLCFEQDERGKKRVVTVRTIGTSDDNNHDVITTPSVYMKISSDTKTVASYYSYDKKEWHMVRLYKNNYPAEIWVGISNQCPVDKGSLSYFEDLSLVQNSVSDFRLGN</sequence>
<dbReference type="GO" id="GO:0005975">
    <property type="term" value="P:carbohydrate metabolic process"/>
    <property type="evidence" value="ECO:0007669"/>
    <property type="project" value="UniProtKB-ARBA"/>
</dbReference>
<dbReference type="PATRIC" id="fig|1492738.3.peg.387"/>
<accession>A0A066WUY2</accession>
<feature type="chain" id="PRO_5001629439" description="DUF1349 domain-containing protein" evidence="1">
    <location>
        <begin position="21"/>
        <end position="254"/>
    </location>
</feature>
<feature type="signal peptide" evidence="1">
    <location>
        <begin position="1"/>
        <end position="20"/>
    </location>
</feature>
<name>A0A066WUY2_9FLAO</name>
<dbReference type="Proteomes" id="UP000027064">
    <property type="component" value="Unassembled WGS sequence"/>
</dbReference>
<comment type="caution">
    <text evidence="2">The sequence shown here is derived from an EMBL/GenBank/DDBJ whole genome shotgun (WGS) entry which is preliminary data.</text>
</comment>
<dbReference type="RefSeq" id="WP_035657163.1">
    <property type="nucleotide sequence ID" value="NZ_JNCA01000003.1"/>
</dbReference>
<evidence type="ECO:0008006" key="4">
    <source>
        <dbReference type="Google" id="ProtNLM"/>
    </source>
</evidence>
<evidence type="ECO:0000313" key="3">
    <source>
        <dbReference type="Proteomes" id="UP000027064"/>
    </source>
</evidence>
<proteinExistence type="predicted"/>
<dbReference type="GO" id="GO:0004553">
    <property type="term" value="F:hydrolase activity, hydrolyzing O-glycosyl compounds"/>
    <property type="evidence" value="ECO:0007669"/>
    <property type="project" value="UniProtKB-ARBA"/>
</dbReference>